<gene>
    <name evidence="1" type="ORF">BJ138DRAFT_1097977</name>
</gene>
<name>A0ACB8APD9_9AGAM</name>
<evidence type="ECO:0000313" key="1">
    <source>
        <dbReference type="EMBL" id="KAH7915411.1"/>
    </source>
</evidence>
<dbReference type="Proteomes" id="UP000790377">
    <property type="component" value="Unassembled WGS sequence"/>
</dbReference>
<evidence type="ECO:0000313" key="2">
    <source>
        <dbReference type="Proteomes" id="UP000790377"/>
    </source>
</evidence>
<dbReference type="EMBL" id="MU267601">
    <property type="protein sequence ID" value="KAH7915411.1"/>
    <property type="molecule type" value="Genomic_DNA"/>
</dbReference>
<organism evidence="1 2">
    <name type="scientific">Hygrophoropsis aurantiaca</name>
    <dbReference type="NCBI Taxonomy" id="72124"/>
    <lineage>
        <taxon>Eukaryota</taxon>
        <taxon>Fungi</taxon>
        <taxon>Dikarya</taxon>
        <taxon>Basidiomycota</taxon>
        <taxon>Agaricomycotina</taxon>
        <taxon>Agaricomycetes</taxon>
        <taxon>Agaricomycetidae</taxon>
        <taxon>Boletales</taxon>
        <taxon>Coniophorineae</taxon>
        <taxon>Hygrophoropsidaceae</taxon>
        <taxon>Hygrophoropsis</taxon>
    </lineage>
</organism>
<comment type="caution">
    <text evidence="1">The sequence shown here is derived from an EMBL/GenBank/DDBJ whole genome shotgun (WGS) entry which is preliminary data.</text>
</comment>
<keyword evidence="2" id="KW-1185">Reference proteome</keyword>
<reference evidence="1" key="1">
    <citation type="journal article" date="2021" name="New Phytol.">
        <title>Evolutionary innovations through gain and loss of genes in the ectomycorrhizal Boletales.</title>
        <authorList>
            <person name="Wu G."/>
            <person name="Miyauchi S."/>
            <person name="Morin E."/>
            <person name="Kuo A."/>
            <person name="Drula E."/>
            <person name="Varga T."/>
            <person name="Kohler A."/>
            <person name="Feng B."/>
            <person name="Cao Y."/>
            <person name="Lipzen A."/>
            <person name="Daum C."/>
            <person name="Hundley H."/>
            <person name="Pangilinan J."/>
            <person name="Johnson J."/>
            <person name="Barry K."/>
            <person name="LaButti K."/>
            <person name="Ng V."/>
            <person name="Ahrendt S."/>
            <person name="Min B."/>
            <person name="Choi I.G."/>
            <person name="Park H."/>
            <person name="Plett J.M."/>
            <person name="Magnuson J."/>
            <person name="Spatafora J.W."/>
            <person name="Nagy L.G."/>
            <person name="Henrissat B."/>
            <person name="Grigoriev I.V."/>
            <person name="Yang Z.L."/>
            <person name="Xu J."/>
            <person name="Martin F.M."/>
        </authorList>
    </citation>
    <scope>NUCLEOTIDE SEQUENCE</scope>
    <source>
        <strain evidence="1">ATCC 28755</strain>
    </source>
</reference>
<protein>
    <submittedName>
        <fullName evidence="1">Uncharacterized protein</fullName>
    </submittedName>
</protein>
<accession>A0ACB8APD9</accession>
<proteinExistence type="predicted"/>
<sequence>MTKAPSLKSAPSSRSTPMGNRPQQPPPSPVQPVNSAVDELAKKYSNQDDDETMVMDEIDLEIRAPLGDAAPDPSTYTPLTAQDSEIDEKTFDAFFLETNGVQASMHAPKRARNNAVTVPQPTPTAGSPDHAYPVDRTPTPGPRNPPKSHLTTSRLTAIIRAQMATASENRAFTHSGPASTLPSQILVTPAPPEGFPTIHLSHGGHITDFIAPSALNEWRSFRNEKNPGKFLIRIFEYEGKSPTTLAETAKQTISGITPFLYQENLAVKVSEPTPLSNHDKKCIPEGYLVSNIPLELAEYFLAQKVWSTPPITFEARPLHDEDPPTFLFTLFGYHTSNCVTVQEVVSNAWTEPLVQHDVEGIVASGFDFSDSTYETKIIDFVLSLSIEFIDNKERGGISAPAFNVFAQSPTADPAAWTKLRKYLAAISYASTLDGIGTAGFLPQCGLCHSLTHPRGLCPFPNIPNWYGGGRQKKREDIPRFRTTPSSTPFGYRGRGRAPRA</sequence>